<evidence type="ECO:0000259" key="3">
    <source>
        <dbReference type="Pfam" id="PF10536"/>
    </source>
</evidence>
<feature type="signal peptide" evidence="2">
    <location>
        <begin position="1"/>
        <end position="19"/>
    </location>
</feature>
<dbReference type="GO" id="GO:0010073">
    <property type="term" value="P:meristem maintenance"/>
    <property type="evidence" value="ECO:0007669"/>
    <property type="project" value="InterPro"/>
</dbReference>
<feature type="chain" id="PRO_5032816237" description="Aminotransferase-like plant mobile domain-containing protein" evidence="2">
    <location>
        <begin position="20"/>
        <end position="982"/>
    </location>
</feature>
<dbReference type="InterPro" id="IPR019557">
    <property type="entry name" value="AminoTfrase-like_pln_mobile"/>
</dbReference>
<comment type="caution">
    <text evidence="4">The sequence shown here is derived from an EMBL/GenBank/DDBJ whole genome shotgun (WGS) entry which is preliminary data.</text>
</comment>
<keyword evidence="2" id="KW-0732">Signal</keyword>
<reference evidence="4" key="1">
    <citation type="submission" date="2017-07" db="EMBL/GenBank/DDBJ databases">
        <title>Taro Niue Genome Assembly and Annotation.</title>
        <authorList>
            <person name="Atibalentja N."/>
            <person name="Keating K."/>
            <person name="Fields C.J."/>
        </authorList>
    </citation>
    <scope>NUCLEOTIDE SEQUENCE</scope>
    <source>
        <strain evidence="4">Niue_2</strain>
        <tissue evidence="4">Leaf</tissue>
    </source>
</reference>
<name>A0A843URX5_COLES</name>
<evidence type="ECO:0000313" key="5">
    <source>
        <dbReference type="Proteomes" id="UP000652761"/>
    </source>
</evidence>
<dbReference type="PANTHER" id="PTHR46033:SF8">
    <property type="entry name" value="PROTEIN MAINTENANCE OF MERISTEMS-LIKE"/>
    <property type="match status" value="1"/>
</dbReference>
<gene>
    <name evidence="4" type="ORF">Taro_021599</name>
</gene>
<feature type="coiled-coil region" evidence="1">
    <location>
        <begin position="900"/>
        <end position="962"/>
    </location>
</feature>
<dbReference type="EMBL" id="NMUH01001111">
    <property type="protein sequence ID" value="MQL89032.1"/>
    <property type="molecule type" value="Genomic_DNA"/>
</dbReference>
<sequence length="982" mass="110265">MRGFTICLAGLLLFPSIDNILEKDQLSVVCGIWEGERLGPAVPAFLCSGLTSFDVNNEIPSSSRIFSKSPLQHLDNLVGLEGRVANQVPELKMRVDWRDHLRSMPKNAFTCTLAPLLTRDLRTRLAPGVDLRLIGASKFVLYNPHHCLSQLGLPWRKFEGPSHLSPIKRQKIRTNNDGEEADTIKALWKICSFKRPVPHVEEVEDEWMAYVRELLKIWPKVAGVMRPRLQWPLVLAAYQGLPDFQRERVWGMGFGPILEIEPFYLDSPLITGLRVDGEAVTGVTYADYTEHTHDLLGLEPMGEDELGDQRMVDRIVLLESLGLCGDPEDRERVDRDLRRILVLFLGKMLLGTKGDGIHCQFLEILEDLEQVGQYAWGAAFLAHTFADLSSGTGRETTVWSYYYIPLGRVTEVRPDALPLVRRWLPVVTVASFSLQLDTLRRDIRGFPELLVLWKPYAGVGDDGLHQVWHDEVDPKGIVRRTRGKAKRVDWCLCFPDQYADWQCGGYPVESDAVDSFAYLQRYQEEYRERDFMRPVRDAWDGLIVTLRAQLASTDVTPCVFRIPMDPGVAHVVRLGGPPGWAQSAHRFSACERDRGMRRVLNATALAVAFLLPPLSVDVCMRTKCHALGGLLTSGGELLWGFSGWLDVQEVRGACSRREDVVRSGGTHLDLMFGSYATTLGVALLTRQLGASRSDFKRAISKGRVLMVTKDPVAQGRASALVMLMERIVHELGKYYVVNVLFGPFVRDCETERLFLCCVVRSRFDPFEVCPGVGTVVTAVVACGVPVPCVGNGLWWYVVYQSVLVLTWNCASWRSCGVTFHSMCFTLPRISLARLRSVRGRRIWIWSFIEHKYPGLSQRRPSWQRRGSREALEALRTTQTTVECTYAAGVSTSRSVLDPGVSSLREQLAAAVAQAEATEHDVTARSDELQSALTRETLASAEVTKLSQQLSELRTQVSQHDADLPCEATEVRLMLAVEQREPE</sequence>
<evidence type="ECO:0000256" key="2">
    <source>
        <dbReference type="SAM" id="SignalP"/>
    </source>
</evidence>
<dbReference type="Pfam" id="PF10536">
    <property type="entry name" value="PMD"/>
    <property type="match status" value="1"/>
</dbReference>
<keyword evidence="1" id="KW-0175">Coiled coil</keyword>
<proteinExistence type="predicted"/>
<dbReference type="Proteomes" id="UP000652761">
    <property type="component" value="Unassembled WGS sequence"/>
</dbReference>
<dbReference type="AlphaFoldDB" id="A0A843URX5"/>
<dbReference type="InterPro" id="IPR044824">
    <property type="entry name" value="MAIN-like"/>
</dbReference>
<protein>
    <recommendedName>
        <fullName evidence="3">Aminotransferase-like plant mobile domain-containing protein</fullName>
    </recommendedName>
</protein>
<dbReference type="PANTHER" id="PTHR46033">
    <property type="entry name" value="PROTEIN MAIN-LIKE 2"/>
    <property type="match status" value="1"/>
</dbReference>
<organism evidence="4 5">
    <name type="scientific">Colocasia esculenta</name>
    <name type="common">Wild taro</name>
    <name type="synonym">Arum esculentum</name>
    <dbReference type="NCBI Taxonomy" id="4460"/>
    <lineage>
        <taxon>Eukaryota</taxon>
        <taxon>Viridiplantae</taxon>
        <taxon>Streptophyta</taxon>
        <taxon>Embryophyta</taxon>
        <taxon>Tracheophyta</taxon>
        <taxon>Spermatophyta</taxon>
        <taxon>Magnoliopsida</taxon>
        <taxon>Liliopsida</taxon>
        <taxon>Araceae</taxon>
        <taxon>Aroideae</taxon>
        <taxon>Colocasieae</taxon>
        <taxon>Colocasia</taxon>
    </lineage>
</organism>
<evidence type="ECO:0000256" key="1">
    <source>
        <dbReference type="SAM" id="Coils"/>
    </source>
</evidence>
<feature type="domain" description="Aminotransferase-like plant mobile" evidence="3">
    <location>
        <begin position="269"/>
        <end position="458"/>
    </location>
</feature>
<evidence type="ECO:0000313" key="4">
    <source>
        <dbReference type="EMBL" id="MQL89032.1"/>
    </source>
</evidence>
<accession>A0A843URX5</accession>
<keyword evidence="5" id="KW-1185">Reference proteome</keyword>